<dbReference type="InterPro" id="IPR051121">
    <property type="entry name" value="FAH"/>
</dbReference>
<keyword evidence="5" id="KW-1185">Reference proteome</keyword>
<dbReference type="InterPro" id="IPR011234">
    <property type="entry name" value="Fumarylacetoacetase-like_C"/>
</dbReference>
<evidence type="ECO:0000259" key="3">
    <source>
        <dbReference type="Pfam" id="PF01557"/>
    </source>
</evidence>
<protein>
    <submittedName>
        <fullName evidence="4">2-keto-4-pentenoate hydratase/2-oxohepta-3-ene-1,7-dioic acid hydratase in catechol pathway</fullName>
    </submittedName>
</protein>
<evidence type="ECO:0000256" key="2">
    <source>
        <dbReference type="ARBA" id="ARBA00022723"/>
    </source>
</evidence>
<dbReference type="EMBL" id="RJKE01000001">
    <property type="protein sequence ID" value="ROO87640.1"/>
    <property type="molecule type" value="Genomic_DNA"/>
</dbReference>
<reference evidence="4 5" key="1">
    <citation type="submission" date="2018-11" db="EMBL/GenBank/DDBJ databases">
        <title>Sequencing the genomes of 1000 actinobacteria strains.</title>
        <authorList>
            <person name="Klenk H.-P."/>
        </authorList>
    </citation>
    <scope>NUCLEOTIDE SEQUENCE [LARGE SCALE GENOMIC DNA]</scope>
    <source>
        <strain evidence="4 5">DSM 44254</strain>
    </source>
</reference>
<dbReference type="InterPro" id="IPR036663">
    <property type="entry name" value="Fumarylacetoacetase_C_sf"/>
</dbReference>
<evidence type="ECO:0000313" key="5">
    <source>
        <dbReference type="Proteomes" id="UP000272400"/>
    </source>
</evidence>
<sequence length="277" mass="29696">MRLATLADRAVLLTEDGAVDIAEASAGRFGPDPMDVLTEWSAFQAWAVSAELPAASPYRTADLDAPVPRPRQVFAVALNYRPHAAEAGYVPPEIPLLFTKFPSCIVGPDAQVELPEGNVDWELEMVAVIGAACHRVPASEGWEVVAGLTVGQDLSERVLQLTGKPPQFSLGKSYPGFGPTGPALVTLDEVPNRDDLAIECLLNGESVQAARTSDMIFSVPQLVEFISAVCPLHPGDLIFTGTPAGVGNRRVPQRFLGPDDVLVSRIDVLGEMRQTFR</sequence>
<organism evidence="4 5">
    <name type="scientific">Actinocorallia herbida</name>
    <dbReference type="NCBI Taxonomy" id="58109"/>
    <lineage>
        <taxon>Bacteria</taxon>
        <taxon>Bacillati</taxon>
        <taxon>Actinomycetota</taxon>
        <taxon>Actinomycetes</taxon>
        <taxon>Streptosporangiales</taxon>
        <taxon>Thermomonosporaceae</taxon>
        <taxon>Actinocorallia</taxon>
    </lineage>
</organism>
<dbReference type="RefSeq" id="WP_123666900.1">
    <property type="nucleotide sequence ID" value="NZ_RJKE01000001.1"/>
</dbReference>
<dbReference type="SUPFAM" id="SSF56529">
    <property type="entry name" value="FAH"/>
    <property type="match status" value="1"/>
</dbReference>
<dbReference type="GO" id="GO:0046872">
    <property type="term" value="F:metal ion binding"/>
    <property type="evidence" value="ECO:0007669"/>
    <property type="project" value="UniProtKB-KW"/>
</dbReference>
<dbReference type="PANTHER" id="PTHR42796">
    <property type="entry name" value="FUMARYLACETOACETATE HYDROLASE DOMAIN-CONTAINING PROTEIN 2A-RELATED"/>
    <property type="match status" value="1"/>
</dbReference>
<proteinExistence type="inferred from homology"/>
<dbReference type="OrthoDB" id="9805307at2"/>
<dbReference type="AlphaFoldDB" id="A0A3N1D2C3"/>
<keyword evidence="2" id="KW-0479">Metal-binding</keyword>
<dbReference type="Gene3D" id="3.90.850.10">
    <property type="entry name" value="Fumarylacetoacetase-like, C-terminal domain"/>
    <property type="match status" value="1"/>
</dbReference>
<feature type="domain" description="Fumarylacetoacetase-like C-terminal" evidence="3">
    <location>
        <begin position="73"/>
        <end position="276"/>
    </location>
</feature>
<name>A0A3N1D2C3_9ACTN</name>
<comment type="caution">
    <text evidence="4">The sequence shown here is derived from an EMBL/GenBank/DDBJ whole genome shotgun (WGS) entry which is preliminary data.</text>
</comment>
<evidence type="ECO:0000313" key="4">
    <source>
        <dbReference type="EMBL" id="ROO87640.1"/>
    </source>
</evidence>
<gene>
    <name evidence="4" type="ORF">EDD29_5261</name>
</gene>
<dbReference type="Proteomes" id="UP000272400">
    <property type="component" value="Unassembled WGS sequence"/>
</dbReference>
<dbReference type="PANTHER" id="PTHR42796:SF4">
    <property type="entry name" value="FUMARYLACETOACETATE HYDROLASE DOMAIN-CONTAINING PROTEIN 2A"/>
    <property type="match status" value="1"/>
</dbReference>
<evidence type="ECO:0000256" key="1">
    <source>
        <dbReference type="ARBA" id="ARBA00010211"/>
    </source>
</evidence>
<accession>A0A3N1D2C3</accession>
<comment type="similarity">
    <text evidence="1">Belongs to the FAH family.</text>
</comment>
<dbReference type="GO" id="GO:0003824">
    <property type="term" value="F:catalytic activity"/>
    <property type="evidence" value="ECO:0007669"/>
    <property type="project" value="InterPro"/>
</dbReference>
<dbReference type="Pfam" id="PF01557">
    <property type="entry name" value="FAA_hydrolase"/>
    <property type="match status" value="1"/>
</dbReference>
<dbReference type="GO" id="GO:0044281">
    <property type="term" value="P:small molecule metabolic process"/>
    <property type="evidence" value="ECO:0007669"/>
    <property type="project" value="UniProtKB-ARBA"/>
</dbReference>